<dbReference type="GO" id="GO:0005886">
    <property type="term" value="C:plasma membrane"/>
    <property type="evidence" value="ECO:0007669"/>
    <property type="project" value="UniProtKB-SubCell"/>
</dbReference>
<keyword evidence="6 17" id="KW-0349">Heme</keyword>
<feature type="binding site" description="axial binding residue" evidence="19">
    <location>
        <position position="64"/>
    </location>
    <ligand>
        <name>heme c</name>
        <dbReference type="ChEBI" id="CHEBI:61717"/>
        <label>1</label>
    </ligand>
    <ligandPart>
        <name>Fe</name>
        <dbReference type="ChEBI" id="CHEBI:18248"/>
    </ligandPart>
</feature>
<evidence type="ECO:0000256" key="6">
    <source>
        <dbReference type="ARBA" id="ARBA00022617"/>
    </source>
</evidence>
<evidence type="ECO:0000256" key="18">
    <source>
        <dbReference type="PIRSR" id="PIRSR000007-50"/>
    </source>
</evidence>
<evidence type="ECO:0000256" key="14">
    <source>
        <dbReference type="ARBA" id="ARBA00023004"/>
    </source>
</evidence>
<dbReference type="Pfam" id="PF00034">
    <property type="entry name" value="Cytochrom_C"/>
    <property type="match status" value="1"/>
</dbReference>
<dbReference type="Gene3D" id="1.10.760.10">
    <property type="entry name" value="Cytochrome c-like domain"/>
    <property type="match status" value="2"/>
</dbReference>
<proteinExistence type="predicted"/>
<feature type="binding site" description="covalent" evidence="18">
    <location>
        <position position="166"/>
    </location>
    <ligand>
        <name>heme c</name>
        <dbReference type="ChEBI" id="CHEBI:61717"/>
        <label>2</label>
    </ligand>
</feature>
<evidence type="ECO:0000313" key="23">
    <source>
        <dbReference type="Proteomes" id="UP000233781"/>
    </source>
</evidence>
<feature type="binding site" description="covalent" evidence="18">
    <location>
        <position position="60"/>
    </location>
    <ligand>
        <name>heme c</name>
        <dbReference type="ChEBI" id="CHEBI:61717"/>
        <label>1</label>
    </ligand>
</feature>
<dbReference type="OrthoDB" id="9811281at2"/>
<dbReference type="AlphaFoldDB" id="A0A2N3YFI8"/>
<dbReference type="Pfam" id="PF13442">
    <property type="entry name" value="Cytochrome_CBB3"/>
    <property type="match status" value="1"/>
</dbReference>
<dbReference type="PROSITE" id="PS51007">
    <property type="entry name" value="CYTC"/>
    <property type="match status" value="2"/>
</dbReference>
<keyword evidence="15 17" id="KW-0472">Membrane</keyword>
<sequence length="270" mass="27467">MNALAARRRHPAAIAVLLMIGLFLTGAVYAAVAPEPADATTQALPAQSVASGKALFRANCASCHGLNAEGRSTGNGNEIAGPPLAGVGAAAVDFQVGTGRMPMTQPGVQASRSESVKFTQEQIADMGAYIASLAPGPAVPSEEAVDPTKGDPARGGQIFRVNCAMCHNFAGAGGALTRGKYAPSLGDVTGKHVYEAMVSGPQSMPVFNDANITPDDKRDVIAFLTTLNQEESPGGMTLGSLGPVTEGLFAWVFGLGILVGCAVWLGSKAA</sequence>
<dbReference type="Proteomes" id="UP000233781">
    <property type="component" value="Unassembled WGS sequence"/>
</dbReference>
<dbReference type="EMBL" id="PJNE01000001">
    <property type="protein sequence ID" value="PKW25606.1"/>
    <property type="molecule type" value="Genomic_DNA"/>
</dbReference>
<evidence type="ECO:0000313" key="22">
    <source>
        <dbReference type="EMBL" id="PKW25606.1"/>
    </source>
</evidence>
<evidence type="ECO:0000256" key="9">
    <source>
        <dbReference type="ARBA" id="ARBA00022723"/>
    </source>
</evidence>
<keyword evidence="11 17" id="KW-1278">Translocase</keyword>
<feature type="binding site" description="covalent" evidence="18">
    <location>
        <position position="63"/>
    </location>
    <ligand>
        <name>heme c</name>
        <dbReference type="ChEBI" id="CHEBI:61717"/>
        <label>1</label>
    </ligand>
</feature>
<feature type="signal peptide" evidence="20">
    <location>
        <begin position="1"/>
        <end position="30"/>
    </location>
</feature>
<dbReference type="InterPro" id="IPR009152">
    <property type="entry name" value="bc1_cytC-su"/>
</dbReference>
<feature type="binding site" description="axial binding residue" evidence="19">
    <location>
        <position position="167"/>
    </location>
    <ligand>
        <name>heme c</name>
        <dbReference type="ChEBI" id="CHEBI:61717"/>
        <label>2</label>
    </ligand>
    <ligandPart>
        <name>Fe</name>
        <dbReference type="ChEBI" id="CHEBI:18248"/>
    </ligandPart>
</feature>
<gene>
    <name evidence="22" type="ORF">ATL31_0403</name>
</gene>
<dbReference type="InterPro" id="IPR036909">
    <property type="entry name" value="Cyt_c-like_dom_sf"/>
</dbReference>
<keyword evidence="14 17" id="KW-0408">Iron</keyword>
<evidence type="ECO:0000256" key="11">
    <source>
        <dbReference type="ARBA" id="ARBA00022967"/>
    </source>
</evidence>
<keyword evidence="10" id="KW-0677">Repeat</keyword>
<dbReference type="GO" id="GO:0005506">
    <property type="term" value="F:iron ion binding"/>
    <property type="evidence" value="ECO:0007669"/>
    <property type="project" value="UniProtKB-UniRule"/>
</dbReference>
<evidence type="ECO:0000256" key="17">
    <source>
        <dbReference type="PIRNR" id="PIRNR000007"/>
    </source>
</evidence>
<comment type="subunit">
    <text evidence="17">The cytochrome bc1 complex is composed of a cytochrome b (QcrB), the Rieske iron-sulfur protein (QcrA) and a diheme cytochrome c (QcrC) subunit.</text>
</comment>
<evidence type="ECO:0000256" key="8">
    <source>
        <dbReference type="ARBA" id="ARBA00022692"/>
    </source>
</evidence>
<organism evidence="22 23">
    <name type="scientific">Phycicoccus duodecadis</name>
    <dbReference type="NCBI Taxonomy" id="173053"/>
    <lineage>
        <taxon>Bacteria</taxon>
        <taxon>Bacillati</taxon>
        <taxon>Actinomycetota</taxon>
        <taxon>Actinomycetes</taxon>
        <taxon>Micrococcales</taxon>
        <taxon>Intrasporangiaceae</taxon>
        <taxon>Phycicoccus</taxon>
    </lineage>
</organism>
<evidence type="ECO:0000256" key="4">
    <source>
        <dbReference type="ARBA" id="ARBA00022448"/>
    </source>
</evidence>
<keyword evidence="12 17" id="KW-0249">Electron transport</keyword>
<accession>A0A2N3YFI8</accession>
<dbReference type="PANTHER" id="PTHR33751:SF13">
    <property type="entry name" value="CYTOCHROME BC1 COMPLEX CYTOCHROME C SUBUNIT"/>
    <property type="match status" value="1"/>
</dbReference>
<evidence type="ECO:0000259" key="21">
    <source>
        <dbReference type="PROSITE" id="PS51007"/>
    </source>
</evidence>
<keyword evidence="5 17" id="KW-1003">Cell membrane</keyword>
<dbReference type="GO" id="GO:0020037">
    <property type="term" value="F:heme binding"/>
    <property type="evidence" value="ECO:0007669"/>
    <property type="project" value="UniProtKB-UniRule"/>
</dbReference>
<evidence type="ECO:0000256" key="5">
    <source>
        <dbReference type="ARBA" id="ARBA00022475"/>
    </source>
</evidence>
<dbReference type="PANTHER" id="PTHR33751">
    <property type="entry name" value="CBB3-TYPE CYTOCHROME C OXIDASE SUBUNIT FIXP"/>
    <property type="match status" value="1"/>
</dbReference>
<evidence type="ECO:0000256" key="19">
    <source>
        <dbReference type="PIRSR" id="PIRSR000007-51"/>
    </source>
</evidence>
<feature type="domain" description="Cytochrome c" evidence="21">
    <location>
        <begin position="150"/>
        <end position="228"/>
    </location>
</feature>
<keyword evidence="8 17" id="KW-0812">Transmembrane</keyword>
<dbReference type="RefSeq" id="WP_101394299.1">
    <property type="nucleotide sequence ID" value="NZ_PJNE01000001.1"/>
</dbReference>
<reference evidence="22 23" key="1">
    <citation type="submission" date="2017-12" db="EMBL/GenBank/DDBJ databases">
        <title>Sequencing the genomes of 1000 Actinobacteria strains.</title>
        <authorList>
            <person name="Klenk H.-P."/>
        </authorList>
    </citation>
    <scope>NUCLEOTIDE SEQUENCE [LARGE SCALE GENOMIC DNA]</scope>
    <source>
        <strain evidence="22 23">DSM 12806</strain>
    </source>
</reference>
<keyword evidence="9 17" id="KW-0479">Metal-binding</keyword>
<feature type="binding site" description="covalent" evidence="18">
    <location>
        <position position="163"/>
    </location>
    <ligand>
        <name>heme c</name>
        <dbReference type="ChEBI" id="CHEBI:61717"/>
        <label>2</label>
    </ligand>
</feature>
<comment type="PTM">
    <text evidence="18">Binds 2 heme c groups covalently per subunit.</text>
</comment>
<keyword evidence="4 17" id="KW-0813">Transport</keyword>
<comment type="caution">
    <text evidence="22">The sequence shown here is derived from an EMBL/GenBank/DDBJ whole genome shotgun (WGS) entry which is preliminary data.</text>
</comment>
<protein>
    <recommendedName>
        <fullName evidence="3 17">Cytochrome bc1 complex cytochrome c subunit</fullName>
        <ecNumber evidence="2 17">7.1.1.8</ecNumber>
    </recommendedName>
</protein>
<evidence type="ECO:0000256" key="1">
    <source>
        <dbReference type="ARBA" id="ARBA00004651"/>
    </source>
</evidence>
<dbReference type="SUPFAM" id="SSF46626">
    <property type="entry name" value="Cytochrome c"/>
    <property type="match status" value="2"/>
</dbReference>
<comment type="catalytic activity">
    <reaction evidence="16 17">
        <text>a quinol + 2 Fe(III)-[cytochrome c](out) = a quinone + 2 Fe(II)-[cytochrome c](out) + 2 H(+)(out)</text>
        <dbReference type="Rhea" id="RHEA:11484"/>
        <dbReference type="Rhea" id="RHEA-COMP:10350"/>
        <dbReference type="Rhea" id="RHEA-COMP:14399"/>
        <dbReference type="ChEBI" id="CHEBI:15378"/>
        <dbReference type="ChEBI" id="CHEBI:24646"/>
        <dbReference type="ChEBI" id="CHEBI:29033"/>
        <dbReference type="ChEBI" id="CHEBI:29034"/>
        <dbReference type="ChEBI" id="CHEBI:132124"/>
        <dbReference type="EC" id="7.1.1.8"/>
    </reaction>
</comment>
<evidence type="ECO:0000256" key="10">
    <source>
        <dbReference type="ARBA" id="ARBA00022737"/>
    </source>
</evidence>
<name>A0A2N3YFI8_9MICO</name>
<feature type="domain" description="Cytochrome c" evidence="21">
    <location>
        <begin position="47"/>
        <end position="134"/>
    </location>
</feature>
<comment type="subcellular location">
    <subcellularLocation>
        <location evidence="1 17">Cell membrane</location>
        <topology evidence="1 17">Multi-pass membrane protein</topology>
    </subcellularLocation>
</comment>
<dbReference type="InterPro" id="IPR050597">
    <property type="entry name" value="Cytochrome_c_Oxidase_Subunit"/>
</dbReference>
<dbReference type="InterPro" id="IPR009056">
    <property type="entry name" value="Cyt_c-like_dom"/>
</dbReference>
<evidence type="ECO:0000256" key="7">
    <source>
        <dbReference type="ARBA" id="ARBA00022660"/>
    </source>
</evidence>
<evidence type="ECO:0000256" key="16">
    <source>
        <dbReference type="ARBA" id="ARBA00029351"/>
    </source>
</evidence>
<dbReference type="PIRSF" id="PIRSF000007">
    <property type="entry name" value="Ubiq_cycred_cyc"/>
    <property type="match status" value="1"/>
</dbReference>
<keyword evidence="13 17" id="KW-1133">Transmembrane helix</keyword>
<keyword evidence="7 17" id="KW-0679">Respiratory chain</keyword>
<evidence type="ECO:0000256" key="12">
    <source>
        <dbReference type="ARBA" id="ARBA00022982"/>
    </source>
</evidence>
<evidence type="ECO:0000256" key="3">
    <source>
        <dbReference type="ARBA" id="ARBA00017819"/>
    </source>
</evidence>
<feature type="chain" id="PRO_5038830071" description="Cytochrome bc1 complex cytochrome c subunit" evidence="20">
    <location>
        <begin position="31"/>
        <end position="270"/>
    </location>
</feature>
<dbReference type="EC" id="7.1.1.8" evidence="2 17"/>
<keyword evidence="23" id="KW-1185">Reference proteome</keyword>
<evidence type="ECO:0000256" key="13">
    <source>
        <dbReference type="ARBA" id="ARBA00022989"/>
    </source>
</evidence>
<dbReference type="GO" id="GO:0008121">
    <property type="term" value="F:quinol-cytochrome-c reductase activity"/>
    <property type="evidence" value="ECO:0007669"/>
    <property type="project" value="UniProtKB-UniRule"/>
</dbReference>
<evidence type="ECO:0000256" key="2">
    <source>
        <dbReference type="ARBA" id="ARBA00012951"/>
    </source>
</evidence>
<keyword evidence="20" id="KW-0732">Signal</keyword>
<comment type="caution">
    <text evidence="17">Lacks conserved residue(s) required for the propagation of feature annotation.</text>
</comment>
<evidence type="ECO:0000256" key="15">
    <source>
        <dbReference type="ARBA" id="ARBA00023136"/>
    </source>
</evidence>
<feature type="transmembrane region" description="Helical" evidence="17">
    <location>
        <begin position="248"/>
        <end position="266"/>
    </location>
</feature>
<evidence type="ECO:0000256" key="20">
    <source>
        <dbReference type="SAM" id="SignalP"/>
    </source>
</evidence>